<evidence type="ECO:0000256" key="6">
    <source>
        <dbReference type="ARBA" id="ARBA00023098"/>
    </source>
</evidence>
<dbReference type="Pfam" id="PF13091">
    <property type="entry name" value="PLDc_2"/>
    <property type="match status" value="1"/>
</dbReference>
<dbReference type="EC" id="3.1.4.4" evidence="3"/>
<dbReference type="PROSITE" id="PS50035">
    <property type="entry name" value="PLD"/>
    <property type="match status" value="1"/>
</dbReference>
<dbReference type="PANTHER" id="PTHR43856">
    <property type="entry name" value="CARDIOLIPIN HYDROLASE"/>
    <property type="match status" value="1"/>
</dbReference>
<comment type="caution">
    <text evidence="8">The sequence shown here is derived from an EMBL/GenBank/DDBJ whole genome shotgun (WGS) entry which is preliminary data.</text>
</comment>
<dbReference type="SUPFAM" id="SSF56024">
    <property type="entry name" value="Phospholipase D/nuclease"/>
    <property type="match status" value="1"/>
</dbReference>
<evidence type="ECO:0000256" key="3">
    <source>
        <dbReference type="ARBA" id="ARBA00012027"/>
    </source>
</evidence>
<dbReference type="Proteomes" id="UP000486903">
    <property type="component" value="Unassembled WGS sequence"/>
</dbReference>
<evidence type="ECO:0000313" key="9">
    <source>
        <dbReference type="Proteomes" id="UP000486903"/>
    </source>
</evidence>
<dbReference type="AlphaFoldDB" id="A0A6B4JK87"/>
<dbReference type="EMBL" id="SXFB01000001">
    <property type="protein sequence ID" value="NFV25078.1"/>
    <property type="molecule type" value="Genomic_DNA"/>
</dbReference>
<gene>
    <name evidence="8" type="ORF">FDG31_02670</name>
</gene>
<dbReference type="InterPro" id="IPR001736">
    <property type="entry name" value="PLipase_D/transphosphatidylase"/>
</dbReference>
<evidence type="ECO:0000259" key="7">
    <source>
        <dbReference type="PROSITE" id="PS50035"/>
    </source>
</evidence>
<evidence type="ECO:0000256" key="4">
    <source>
        <dbReference type="ARBA" id="ARBA00022801"/>
    </source>
</evidence>
<dbReference type="PANTHER" id="PTHR43856:SF1">
    <property type="entry name" value="MITOCHONDRIAL CARDIOLIPIN HYDROLASE"/>
    <property type="match status" value="1"/>
</dbReference>
<evidence type="ECO:0000256" key="2">
    <source>
        <dbReference type="ARBA" id="ARBA00008664"/>
    </source>
</evidence>
<evidence type="ECO:0000256" key="5">
    <source>
        <dbReference type="ARBA" id="ARBA00022963"/>
    </source>
</evidence>
<dbReference type="CDD" id="cd09174">
    <property type="entry name" value="PLDc_Nuc_like_unchar2"/>
    <property type="match status" value="1"/>
</dbReference>
<keyword evidence="4" id="KW-0378">Hydrolase</keyword>
<dbReference type="GO" id="GO:0016891">
    <property type="term" value="F:RNA endonuclease activity producing 5'-phosphomonoesters, hydrolytic mechanism"/>
    <property type="evidence" value="ECO:0007669"/>
    <property type="project" value="TreeGrafter"/>
</dbReference>
<dbReference type="RefSeq" id="WP_003373373.1">
    <property type="nucleotide sequence ID" value="NZ_JACBBA010000001.1"/>
</dbReference>
<accession>A0A6B4JK87</accession>
<dbReference type="SMART" id="SM00155">
    <property type="entry name" value="PLDc"/>
    <property type="match status" value="1"/>
</dbReference>
<sequence length="293" mass="34729">MNDVFFNDIEQIIKSNLLKANQSVKIAVAWLNFFNYKYIFDILLKKGVSVDIIINDDINNARYRDVIDVLIQSGAQIKKFKMPYGRYMHEKFCIIDNLVVFSGSYNWTDNANKNFENLNYLDDIFIVNKYKEEFNLLSQWSMQVVCKLQKLQKCHRCKENIKYIMVINQEGYYQTRADIYSVCECDLKHIIDEHYDISMYNNLNSIINKYSDMYEQSIQMGYQENFEQLNAECDFEVEQYLNNIRNTPTSVIIHAIGVSGYEITSKNGNGDNIIRIIWKEKFISDQIQQIYYL</sequence>
<evidence type="ECO:0000256" key="1">
    <source>
        <dbReference type="ARBA" id="ARBA00000798"/>
    </source>
</evidence>
<dbReference type="InterPro" id="IPR051406">
    <property type="entry name" value="PLD_domain"/>
</dbReference>
<organism evidence="8 9">
    <name type="scientific">Clostridium botulinum</name>
    <dbReference type="NCBI Taxonomy" id="1491"/>
    <lineage>
        <taxon>Bacteria</taxon>
        <taxon>Bacillati</taxon>
        <taxon>Bacillota</taxon>
        <taxon>Clostridia</taxon>
        <taxon>Eubacteriales</taxon>
        <taxon>Clostridiaceae</taxon>
        <taxon>Clostridium</taxon>
    </lineage>
</organism>
<keyword evidence="5" id="KW-0442">Lipid degradation</keyword>
<protein>
    <recommendedName>
        <fullName evidence="3">phospholipase D</fullName>
        <ecNumber evidence="3">3.1.4.4</ecNumber>
    </recommendedName>
</protein>
<dbReference type="InterPro" id="IPR025202">
    <property type="entry name" value="PLD-like_dom"/>
</dbReference>
<comment type="similarity">
    <text evidence="2">Belongs to the phospholipase D family.</text>
</comment>
<keyword evidence="6" id="KW-0443">Lipid metabolism</keyword>
<reference evidence="8 9" key="1">
    <citation type="submission" date="2019-04" db="EMBL/GenBank/DDBJ databases">
        <title>Genome sequencing of Clostridium botulinum Groups I-IV and Clostridium butyricum.</title>
        <authorList>
            <person name="Brunt J."/>
            <person name="Van Vliet A.H.M."/>
            <person name="Stringer S.C."/>
            <person name="Carter A.T."/>
            <person name="Peck M.W."/>
        </authorList>
    </citation>
    <scope>NUCLEOTIDE SEQUENCE [LARGE SCALE GENOMIC DNA]</scope>
    <source>
        <strain evidence="8 9">BL81</strain>
    </source>
</reference>
<comment type="catalytic activity">
    <reaction evidence="1">
        <text>a 1,2-diacyl-sn-glycero-3-phosphocholine + H2O = a 1,2-diacyl-sn-glycero-3-phosphate + choline + H(+)</text>
        <dbReference type="Rhea" id="RHEA:14445"/>
        <dbReference type="ChEBI" id="CHEBI:15354"/>
        <dbReference type="ChEBI" id="CHEBI:15377"/>
        <dbReference type="ChEBI" id="CHEBI:15378"/>
        <dbReference type="ChEBI" id="CHEBI:57643"/>
        <dbReference type="ChEBI" id="CHEBI:58608"/>
        <dbReference type="EC" id="3.1.4.4"/>
    </reaction>
</comment>
<feature type="domain" description="PLD phosphodiesterase" evidence="7">
    <location>
        <begin position="84"/>
        <end position="111"/>
    </location>
</feature>
<proteinExistence type="inferred from homology"/>
<name>A0A6B4JK87_CLOBO</name>
<dbReference type="GO" id="GO:0004630">
    <property type="term" value="F:phospholipase D activity"/>
    <property type="evidence" value="ECO:0007669"/>
    <property type="project" value="UniProtKB-EC"/>
</dbReference>
<dbReference type="Gene3D" id="3.30.870.10">
    <property type="entry name" value="Endonuclease Chain A"/>
    <property type="match status" value="1"/>
</dbReference>
<evidence type="ECO:0000313" key="8">
    <source>
        <dbReference type="EMBL" id="NFV25078.1"/>
    </source>
</evidence>
<dbReference type="GO" id="GO:0006793">
    <property type="term" value="P:phosphorus metabolic process"/>
    <property type="evidence" value="ECO:0007669"/>
    <property type="project" value="UniProtKB-ARBA"/>
</dbReference>
<dbReference type="GO" id="GO:0016042">
    <property type="term" value="P:lipid catabolic process"/>
    <property type="evidence" value="ECO:0007669"/>
    <property type="project" value="UniProtKB-KW"/>
</dbReference>